<accession>A0ABU3VZ15</accession>
<keyword evidence="6" id="KW-1185">Reference proteome</keyword>
<dbReference type="InterPro" id="IPR027385">
    <property type="entry name" value="Beta-barrel_OMP"/>
</dbReference>
<name>A0ABU3VZ15_9GAMM</name>
<feature type="compositionally biased region" description="Polar residues" evidence="2">
    <location>
        <begin position="152"/>
        <end position="167"/>
    </location>
</feature>
<evidence type="ECO:0000259" key="4">
    <source>
        <dbReference type="Pfam" id="PF13505"/>
    </source>
</evidence>
<evidence type="ECO:0000256" key="3">
    <source>
        <dbReference type="SAM" id="SignalP"/>
    </source>
</evidence>
<evidence type="ECO:0000256" key="2">
    <source>
        <dbReference type="SAM" id="MobiDB-lite"/>
    </source>
</evidence>
<sequence length="223" mass="24237">MKLSILAMSTLLLAGTAQAGPYLVLEAGQARGDFDLNDFKAFNQSVIDAGGTASLDDDDTDTALSLGGGYRLNNHFAVELAYMDLGEYSARSDTQDTVDGFDRERTIEERLELSGLALQAIGRWPINNLALEGSAGLIRLDQDGSARAEGQTFDNSGTVVDSQSTRSSADDSETVPMFGVGVSYQFTDQLQAQVRYRRMMNIDSDLQDEYDLDLFTAGIGFHF</sequence>
<protein>
    <submittedName>
        <fullName evidence="5">Outer membrane beta-barrel protein</fullName>
    </submittedName>
</protein>
<dbReference type="EMBL" id="JAWIIJ010000008">
    <property type="protein sequence ID" value="MDV2079479.1"/>
    <property type="molecule type" value="Genomic_DNA"/>
</dbReference>
<feature type="region of interest" description="Disordered" evidence="2">
    <location>
        <begin position="148"/>
        <end position="172"/>
    </location>
</feature>
<dbReference type="Gene3D" id="2.40.160.20">
    <property type="match status" value="1"/>
</dbReference>
<dbReference type="InterPro" id="IPR011250">
    <property type="entry name" value="OMP/PagP_B-barrel"/>
</dbReference>
<dbReference type="Pfam" id="PF13505">
    <property type="entry name" value="OMP_b-brl"/>
    <property type="match status" value="1"/>
</dbReference>
<dbReference type="Proteomes" id="UP001269819">
    <property type="component" value="Unassembled WGS sequence"/>
</dbReference>
<keyword evidence="1 3" id="KW-0732">Signal</keyword>
<dbReference type="RefSeq" id="WP_227172878.1">
    <property type="nucleotide sequence ID" value="NZ_JAWIIJ010000008.1"/>
</dbReference>
<evidence type="ECO:0000256" key="1">
    <source>
        <dbReference type="ARBA" id="ARBA00022729"/>
    </source>
</evidence>
<gene>
    <name evidence="5" type="ORF">RYS15_12365</name>
</gene>
<reference evidence="5 6" key="1">
    <citation type="submission" date="2023-10" db="EMBL/GenBank/DDBJ databases">
        <title>Characteristics and mechanism of a salt-tolerant marine origin heterotrophic nitrifying- aerobic denitrifying bacteria Marinobacter xestospongiae HN1.</title>
        <authorList>
            <person name="Qi R."/>
        </authorList>
    </citation>
    <scope>NUCLEOTIDE SEQUENCE [LARGE SCALE GENOMIC DNA]</scope>
    <source>
        <strain evidence="5 6">HN1</strain>
    </source>
</reference>
<organism evidence="5 6">
    <name type="scientific">Marinobacter xestospongiae</name>
    <dbReference type="NCBI Taxonomy" id="994319"/>
    <lineage>
        <taxon>Bacteria</taxon>
        <taxon>Pseudomonadati</taxon>
        <taxon>Pseudomonadota</taxon>
        <taxon>Gammaproteobacteria</taxon>
        <taxon>Pseudomonadales</taxon>
        <taxon>Marinobacteraceae</taxon>
        <taxon>Marinobacter</taxon>
    </lineage>
</organism>
<comment type="caution">
    <text evidence="5">The sequence shown here is derived from an EMBL/GenBank/DDBJ whole genome shotgun (WGS) entry which is preliminary data.</text>
</comment>
<feature type="domain" description="Outer membrane protein beta-barrel" evidence="4">
    <location>
        <begin position="5"/>
        <end position="223"/>
    </location>
</feature>
<feature type="signal peptide" evidence="3">
    <location>
        <begin position="1"/>
        <end position="19"/>
    </location>
</feature>
<evidence type="ECO:0000313" key="6">
    <source>
        <dbReference type="Proteomes" id="UP001269819"/>
    </source>
</evidence>
<feature type="chain" id="PRO_5046000572" evidence="3">
    <location>
        <begin position="20"/>
        <end position="223"/>
    </location>
</feature>
<proteinExistence type="predicted"/>
<dbReference type="SUPFAM" id="SSF56925">
    <property type="entry name" value="OMPA-like"/>
    <property type="match status" value="1"/>
</dbReference>
<evidence type="ECO:0000313" key="5">
    <source>
        <dbReference type="EMBL" id="MDV2079479.1"/>
    </source>
</evidence>